<evidence type="ECO:0000259" key="2">
    <source>
        <dbReference type="Pfam" id="PF00496"/>
    </source>
</evidence>
<evidence type="ECO:0000313" key="3">
    <source>
        <dbReference type="EMBL" id="GLR62864.1"/>
    </source>
</evidence>
<dbReference type="Gene3D" id="3.40.190.10">
    <property type="entry name" value="Periplasmic binding protein-like II"/>
    <property type="match status" value="1"/>
</dbReference>
<name>A0ABQ5ZYA5_9GAMM</name>
<dbReference type="Proteomes" id="UP001156682">
    <property type="component" value="Unassembled WGS sequence"/>
</dbReference>
<dbReference type="InterPro" id="IPR000914">
    <property type="entry name" value="SBP_5_dom"/>
</dbReference>
<gene>
    <name evidence="3" type="ORF">GCM10007878_02990</name>
</gene>
<protein>
    <submittedName>
        <fullName evidence="3">ABC transporter substrate-binding protein</fullName>
    </submittedName>
</protein>
<keyword evidence="4" id="KW-1185">Reference proteome</keyword>
<dbReference type="Pfam" id="PF00496">
    <property type="entry name" value="SBP_bac_5"/>
    <property type="match status" value="1"/>
</dbReference>
<proteinExistence type="predicted"/>
<accession>A0ABQ5ZYA5</accession>
<dbReference type="SUPFAM" id="SSF53850">
    <property type="entry name" value="Periplasmic binding protein-like II"/>
    <property type="match status" value="1"/>
</dbReference>
<dbReference type="InterPro" id="IPR039424">
    <property type="entry name" value="SBP_5"/>
</dbReference>
<organism evidence="3 4">
    <name type="scientific">Marinospirillum insulare</name>
    <dbReference type="NCBI Taxonomy" id="217169"/>
    <lineage>
        <taxon>Bacteria</taxon>
        <taxon>Pseudomonadati</taxon>
        <taxon>Pseudomonadota</taxon>
        <taxon>Gammaproteobacteria</taxon>
        <taxon>Oceanospirillales</taxon>
        <taxon>Oceanospirillaceae</taxon>
        <taxon>Marinospirillum</taxon>
    </lineage>
</organism>
<dbReference type="PANTHER" id="PTHR30290:SF64">
    <property type="entry name" value="ABC TRANSPORTER PERIPLASMIC BINDING PROTEIN"/>
    <property type="match status" value="1"/>
</dbReference>
<dbReference type="RefSeq" id="WP_027850362.1">
    <property type="nucleotide sequence ID" value="NZ_BSOR01000006.1"/>
</dbReference>
<sequence length="606" mass="68893">MSGKITLCKPFSKLVCLVLLPGLLFVASPLLASSKPPVCSHALSLHGEAKYPANFAHLDYVNPQAPKGGSLRQAAQGTFDSFNPFIVQGTAAVGLGNIYDSLTYHTADEPFTEYGLLASCMQLDPAGHWIEFELRPEARFHDGKPVTTEDVAFTFKLLREEGQPFYRAYYADITEIKVLNPQRIRFELASHQNRELPLIIGQIPILPKHYWQDRDFKQPSLDKPLGSGPYKIADVDSGRRIVYQKVADYWGENLPINLGRNNIENMIYDYYRDATVALEAFKAGRLDFRLENIARNWATGYNSPALNSGDLVLESIPHKNSAGMQGFFFNTRREVFKDPKVRLALTQMFDFEWSNQQLFHGAYTRTQSYFSNSELASSGLPQGKELALLKPFAKQLPEEVFATEYSLPVTDGSGNIRNQTRKALGLLREAGWKIDGRRLVNAEGEQLRFEILLHDSSFERVVLPWRQNLERIGIRMDVRVVDVTQYLNRLRSFDYDMVVSSIGQSLSPGNEQREFFHSEFAHSPDGRNISGVKDSVVDALIEQLINAKDRDSLVTATRALDRVLLWGHYVIPHFHLSEYRVARHKHIKIPEVRPDYGLPIDTWWVE</sequence>
<dbReference type="EMBL" id="BSOR01000006">
    <property type="protein sequence ID" value="GLR62864.1"/>
    <property type="molecule type" value="Genomic_DNA"/>
</dbReference>
<dbReference type="InterPro" id="IPR030678">
    <property type="entry name" value="Peptide/Ni-bd"/>
</dbReference>
<comment type="caution">
    <text evidence="3">The sequence shown here is derived from an EMBL/GenBank/DDBJ whole genome shotgun (WGS) entry which is preliminary data.</text>
</comment>
<evidence type="ECO:0000313" key="4">
    <source>
        <dbReference type="Proteomes" id="UP001156682"/>
    </source>
</evidence>
<feature type="domain" description="Solute-binding protein family 5" evidence="2">
    <location>
        <begin position="117"/>
        <end position="514"/>
    </location>
</feature>
<dbReference type="PANTHER" id="PTHR30290">
    <property type="entry name" value="PERIPLASMIC BINDING COMPONENT OF ABC TRANSPORTER"/>
    <property type="match status" value="1"/>
</dbReference>
<dbReference type="CDD" id="cd08497">
    <property type="entry name" value="MbnE-like"/>
    <property type="match status" value="1"/>
</dbReference>
<dbReference type="PIRSF" id="PIRSF002741">
    <property type="entry name" value="MppA"/>
    <property type="match status" value="1"/>
</dbReference>
<dbReference type="Gene3D" id="3.10.105.10">
    <property type="entry name" value="Dipeptide-binding Protein, Domain 3"/>
    <property type="match status" value="1"/>
</dbReference>
<evidence type="ECO:0000256" key="1">
    <source>
        <dbReference type="ARBA" id="ARBA00022729"/>
    </source>
</evidence>
<reference evidence="4" key="1">
    <citation type="journal article" date="2019" name="Int. J. Syst. Evol. Microbiol.">
        <title>The Global Catalogue of Microorganisms (GCM) 10K type strain sequencing project: providing services to taxonomists for standard genome sequencing and annotation.</title>
        <authorList>
            <consortium name="The Broad Institute Genomics Platform"/>
            <consortium name="The Broad Institute Genome Sequencing Center for Infectious Disease"/>
            <person name="Wu L."/>
            <person name="Ma J."/>
        </authorList>
    </citation>
    <scope>NUCLEOTIDE SEQUENCE [LARGE SCALE GENOMIC DNA]</scope>
    <source>
        <strain evidence="4">NBRC 100033</strain>
    </source>
</reference>
<keyword evidence="1" id="KW-0732">Signal</keyword>